<name>A0A2H3NY83_9BACT</name>
<dbReference type="SUPFAM" id="SSF52980">
    <property type="entry name" value="Restriction endonuclease-like"/>
    <property type="match status" value="1"/>
</dbReference>
<dbReference type="Pfam" id="PF05685">
    <property type="entry name" value="Uma2"/>
    <property type="match status" value="1"/>
</dbReference>
<keyword evidence="3" id="KW-1185">Reference proteome</keyword>
<dbReference type="InterPro" id="IPR012296">
    <property type="entry name" value="Nuclease_put_TT1808"/>
</dbReference>
<dbReference type="Gene3D" id="3.90.1570.10">
    <property type="entry name" value="tt1808, chain A"/>
    <property type="match status" value="1"/>
</dbReference>
<accession>A0A2H3NY83</accession>
<dbReference type="InterPro" id="IPR011335">
    <property type="entry name" value="Restrct_endonuc-II-like"/>
</dbReference>
<dbReference type="Proteomes" id="UP000221024">
    <property type="component" value="Unassembled WGS sequence"/>
</dbReference>
<dbReference type="CDD" id="cd06260">
    <property type="entry name" value="DUF820-like"/>
    <property type="match status" value="1"/>
</dbReference>
<dbReference type="OrthoDB" id="1494027at2"/>
<dbReference type="InterPro" id="IPR008538">
    <property type="entry name" value="Uma2"/>
</dbReference>
<evidence type="ECO:0000313" key="2">
    <source>
        <dbReference type="EMBL" id="PEN05525.1"/>
    </source>
</evidence>
<dbReference type="AlphaFoldDB" id="A0A2H3NY83"/>
<dbReference type="PANTHER" id="PTHR34107">
    <property type="entry name" value="SLL0198 PROTEIN-RELATED"/>
    <property type="match status" value="1"/>
</dbReference>
<dbReference type="PANTHER" id="PTHR34107:SF4">
    <property type="entry name" value="SLL1222 PROTEIN"/>
    <property type="match status" value="1"/>
</dbReference>
<evidence type="ECO:0000259" key="1">
    <source>
        <dbReference type="Pfam" id="PF05685"/>
    </source>
</evidence>
<gene>
    <name evidence="2" type="ORF">CRI93_12565</name>
</gene>
<feature type="domain" description="Putative restriction endonuclease" evidence="1">
    <location>
        <begin position="33"/>
        <end position="150"/>
    </location>
</feature>
<organism evidence="2 3">
    <name type="scientific">Longimonas halophila</name>
    <dbReference type="NCBI Taxonomy" id="1469170"/>
    <lineage>
        <taxon>Bacteria</taxon>
        <taxon>Pseudomonadati</taxon>
        <taxon>Rhodothermota</taxon>
        <taxon>Rhodothermia</taxon>
        <taxon>Rhodothermales</taxon>
        <taxon>Salisaetaceae</taxon>
        <taxon>Longimonas</taxon>
    </lineage>
</organism>
<dbReference type="RefSeq" id="WP_098062987.1">
    <property type="nucleotide sequence ID" value="NZ_PDEP01000013.1"/>
</dbReference>
<sequence>MATTTLTDVQSYWHDVASDQSLNDLPYIVETNARGQLLLWPRSNRHSVRQAAIMALLERHTATGRSYSEFALATPEGVKVPDVVWMSPERLAEMDATGDPSTLAPEICVEVLSPGNTPDEIVDKRALYRSIGAEEVWIVTDDGHIRFYRDAEIDRSELVPECPKQLDNVR</sequence>
<comment type="caution">
    <text evidence="2">The sequence shown here is derived from an EMBL/GenBank/DDBJ whole genome shotgun (WGS) entry which is preliminary data.</text>
</comment>
<evidence type="ECO:0000313" key="3">
    <source>
        <dbReference type="Proteomes" id="UP000221024"/>
    </source>
</evidence>
<proteinExistence type="predicted"/>
<reference evidence="2 3" key="1">
    <citation type="submission" date="2017-10" db="EMBL/GenBank/DDBJ databases">
        <title>Draft genome of Longimonas halophila.</title>
        <authorList>
            <person name="Goh K.M."/>
            <person name="Shamsir M.S."/>
            <person name="Lim S.W."/>
        </authorList>
    </citation>
    <scope>NUCLEOTIDE SEQUENCE [LARGE SCALE GENOMIC DNA]</scope>
    <source>
        <strain evidence="2 3">KCTC 42399</strain>
    </source>
</reference>
<protein>
    <recommendedName>
        <fullName evidence="1">Putative restriction endonuclease domain-containing protein</fullName>
    </recommendedName>
</protein>
<dbReference type="EMBL" id="PDEP01000013">
    <property type="protein sequence ID" value="PEN05525.1"/>
    <property type="molecule type" value="Genomic_DNA"/>
</dbReference>